<name>A0ABW4ITY9_9ACTN</name>
<dbReference type="CDD" id="cd00093">
    <property type="entry name" value="HTH_XRE"/>
    <property type="match status" value="1"/>
</dbReference>
<comment type="caution">
    <text evidence="2">The sequence shown here is derived from an EMBL/GenBank/DDBJ whole genome shotgun (WGS) entry which is preliminary data.</text>
</comment>
<evidence type="ECO:0000259" key="1">
    <source>
        <dbReference type="PROSITE" id="PS50943"/>
    </source>
</evidence>
<gene>
    <name evidence="2" type="ORF">ACFSL4_17845</name>
</gene>
<dbReference type="EMBL" id="JBHUDX010000048">
    <property type="protein sequence ID" value="MFD1660008.1"/>
    <property type="molecule type" value="Genomic_DNA"/>
</dbReference>
<accession>A0ABW4ITY9</accession>
<dbReference type="InterPro" id="IPR001387">
    <property type="entry name" value="Cro/C1-type_HTH"/>
</dbReference>
<dbReference type="Proteomes" id="UP001597261">
    <property type="component" value="Unassembled WGS sequence"/>
</dbReference>
<proteinExistence type="predicted"/>
<dbReference type="Gene3D" id="1.10.260.40">
    <property type="entry name" value="lambda repressor-like DNA-binding domains"/>
    <property type="match status" value="1"/>
</dbReference>
<feature type="domain" description="HTH cro/C1-type" evidence="1">
    <location>
        <begin position="14"/>
        <end position="71"/>
    </location>
</feature>
<evidence type="ECO:0000313" key="3">
    <source>
        <dbReference type="Proteomes" id="UP001597261"/>
    </source>
</evidence>
<dbReference type="Pfam" id="PF01381">
    <property type="entry name" value="HTH_3"/>
    <property type="match status" value="1"/>
</dbReference>
<organism evidence="2 3">
    <name type="scientific">Streptomyces caeni</name>
    <dbReference type="NCBI Taxonomy" id="2307231"/>
    <lineage>
        <taxon>Bacteria</taxon>
        <taxon>Bacillati</taxon>
        <taxon>Actinomycetota</taxon>
        <taxon>Actinomycetes</taxon>
        <taxon>Kitasatosporales</taxon>
        <taxon>Streptomycetaceae</taxon>
        <taxon>Streptomyces</taxon>
    </lineage>
</organism>
<sequence length="163" mass="17926">MKIEEVIGANLQWIREDQGMTQAQLGEAVARHLGKPWSRQAVSAAEKGRRAFSAADLLALALVLDVTIPSFFLLRDWNRDDVELPGTVVLADAYMKRVFHRSDIKAGADLLTRSSARRLRDAHEQVMTDTSQLIDALSAVGSSITHLDNVLDTVEGQDSESQA</sequence>
<keyword evidence="3" id="KW-1185">Reference proteome</keyword>
<evidence type="ECO:0000313" key="2">
    <source>
        <dbReference type="EMBL" id="MFD1660008.1"/>
    </source>
</evidence>
<dbReference type="SUPFAM" id="SSF47413">
    <property type="entry name" value="lambda repressor-like DNA-binding domains"/>
    <property type="match status" value="1"/>
</dbReference>
<protein>
    <submittedName>
        <fullName evidence="2">Helix-turn-helix transcriptional regulator</fullName>
    </submittedName>
</protein>
<dbReference type="PROSITE" id="PS50943">
    <property type="entry name" value="HTH_CROC1"/>
    <property type="match status" value="1"/>
</dbReference>
<dbReference type="InterPro" id="IPR010982">
    <property type="entry name" value="Lambda_DNA-bd_dom_sf"/>
</dbReference>
<reference evidence="3" key="1">
    <citation type="journal article" date="2019" name="Int. J. Syst. Evol. Microbiol.">
        <title>The Global Catalogue of Microorganisms (GCM) 10K type strain sequencing project: providing services to taxonomists for standard genome sequencing and annotation.</title>
        <authorList>
            <consortium name="The Broad Institute Genomics Platform"/>
            <consortium name="The Broad Institute Genome Sequencing Center for Infectious Disease"/>
            <person name="Wu L."/>
            <person name="Ma J."/>
        </authorList>
    </citation>
    <scope>NUCLEOTIDE SEQUENCE [LARGE SCALE GENOMIC DNA]</scope>
    <source>
        <strain evidence="3">CGMCC 1.12470</strain>
    </source>
</reference>
<dbReference type="SMART" id="SM00530">
    <property type="entry name" value="HTH_XRE"/>
    <property type="match status" value="1"/>
</dbReference>
<dbReference type="RefSeq" id="WP_381083695.1">
    <property type="nucleotide sequence ID" value="NZ_JBHUDX010000048.1"/>
</dbReference>